<dbReference type="EMBL" id="BGKA01000025">
    <property type="protein sequence ID" value="GBH14950.1"/>
    <property type="molecule type" value="Genomic_DNA"/>
</dbReference>
<sequence length="72" mass="7731">MLSKLPPIHLSFSACAIFVRTSSNSSGAVSLTPSIGAMTSSPRIPLSLQPRPPLRYSRTNSTMTCFMSSLNE</sequence>
<accession>A0AAN4Q086</accession>
<comment type="caution">
    <text evidence="1">The sequence shown here is derived from an EMBL/GenBank/DDBJ whole genome shotgun (WGS) entry which is preliminary data.</text>
</comment>
<dbReference type="Proteomes" id="UP000248291">
    <property type="component" value="Unassembled WGS sequence"/>
</dbReference>
<dbReference type="AlphaFoldDB" id="A0AAN4Q086"/>
<evidence type="ECO:0000313" key="2">
    <source>
        <dbReference type="Proteomes" id="UP000248291"/>
    </source>
</evidence>
<name>A0AAN4Q086_PSESF</name>
<dbReference type="GO" id="GO:0016301">
    <property type="term" value="F:kinase activity"/>
    <property type="evidence" value="ECO:0007669"/>
    <property type="project" value="UniProtKB-KW"/>
</dbReference>
<protein>
    <submittedName>
        <fullName evidence="1">NAD kinase</fullName>
    </submittedName>
</protein>
<keyword evidence="1" id="KW-0808">Transferase</keyword>
<organism evidence="1 2">
    <name type="scientific">Pseudomonas syringae pv. actinidiae</name>
    <dbReference type="NCBI Taxonomy" id="103796"/>
    <lineage>
        <taxon>Bacteria</taxon>
        <taxon>Pseudomonadati</taxon>
        <taxon>Pseudomonadota</taxon>
        <taxon>Gammaproteobacteria</taxon>
        <taxon>Pseudomonadales</taxon>
        <taxon>Pseudomonadaceae</taxon>
        <taxon>Pseudomonas</taxon>
        <taxon>Pseudomonas syringae</taxon>
    </lineage>
</organism>
<reference evidence="1 2" key="1">
    <citation type="submission" date="2018-04" db="EMBL/GenBank/DDBJ databases">
        <title>Draft genome sequence of Pseudomonas syringae pv. actinidiae biovar 3 strains isolated from kiwifruit in Kagawa prefecture.</title>
        <authorList>
            <person name="Tabuchi M."/>
            <person name="Saito M."/>
            <person name="Fujiwara S."/>
            <person name="Sasa N."/>
            <person name="Akimitsu K."/>
            <person name="Gomi K."/>
            <person name="Konishi-Sugita S."/>
            <person name="Hamano K."/>
            <person name="Kataoka I."/>
        </authorList>
    </citation>
    <scope>NUCLEOTIDE SEQUENCE [LARGE SCALE GENOMIC DNA]</scope>
    <source>
        <strain evidence="1 2">MAFF212211</strain>
    </source>
</reference>
<proteinExistence type="predicted"/>
<evidence type="ECO:0000313" key="1">
    <source>
        <dbReference type="EMBL" id="GBH14950.1"/>
    </source>
</evidence>
<gene>
    <name evidence="1" type="ORF">KPSA3_00866</name>
</gene>
<dbReference type="PROSITE" id="PS51257">
    <property type="entry name" value="PROKAR_LIPOPROTEIN"/>
    <property type="match status" value="1"/>
</dbReference>
<keyword evidence="1" id="KW-0418">Kinase</keyword>